<evidence type="ECO:0000256" key="1">
    <source>
        <dbReference type="ARBA" id="ARBA00010603"/>
    </source>
</evidence>
<sequence length="663" mass="75124">MGVGSSSMTELANNDYLLRLAGKEPISDNDPFWNMLLSFSLPTPLSTAEARQLEDSTKPICKSLVENNPQTGNFCALIRVFLRRAGELKTSTQCENNVFVWQSYNALFIIRCLCKHFIEIMSEEKVLKHFTVTAAQKKAPGNSSESSAPLAETLIVSIIQLLLQIPVLNFTYLLHLEAINTLLVLLSVQMFVARAAYKSVLHDYLAEGKCAKAAPLLVRQLLYNFTTQEMCPASFDRAGGGSLLYGIASGVASGIWTILTLGIGGGGHPEDGIANTPALANQSLLLLLVLANHCGNDKDTRNPYREALISFVNIPETSTEAQIDASFNIKFASLYNAICGQLNNDSTILLLYILLHRNQHFKTFVLSRLNIEALVLPILQTLYHVADRSSHHIYMALIIILILSEDDAFSKSVHEIILKSVPWYTERTLHKVSLGGLLILVVIRTIQFNITRMRDKYLHTNCLAALANMSAHFHSLHQYVAQRIISLFELLCKKHSKFLELVTSPDPTVKHLQDYTQDLAILEEVIRMVLEIINSCLTSSLQHNPHLVYALLHKRHLFEQFRTHHTFQDIIQNIDTVITYFNSKMEQCPTRPSEPHEVLEVIELGARQWPRDRLKKFPELRFKYVEEEQPEEFFIPYVWSLVFQKSRLLWDPNSVQLFVPDTQ</sequence>
<dbReference type="PANTHER" id="PTHR12895">
    <property type="entry name" value="DYMECLIN"/>
    <property type="match status" value="1"/>
</dbReference>
<evidence type="ECO:0000313" key="6">
    <source>
        <dbReference type="RefSeq" id="XP_019622726.1"/>
    </source>
</evidence>
<evidence type="ECO:0000256" key="4">
    <source>
        <dbReference type="ARBA" id="ARBA00023288"/>
    </source>
</evidence>
<reference evidence="6" key="1">
    <citation type="submission" date="2025-08" db="UniProtKB">
        <authorList>
            <consortium name="RefSeq"/>
        </authorList>
    </citation>
    <scope>IDENTIFICATION</scope>
    <source>
        <tissue evidence="6">Gonad</tissue>
    </source>
</reference>
<dbReference type="KEGG" id="bbel:109468828"/>
<dbReference type="InterPro" id="IPR019142">
    <property type="entry name" value="Dymeclin"/>
</dbReference>
<evidence type="ECO:0000256" key="3">
    <source>
        <dbReference type="ARBA" id="ARBA00022707"/>
    </source>
</evidence>
<gene>
    <name evidence="6" type="primary">LOC109468828</name>
</gene>
<evidence type="ECO:0000256" key="2">
    <source>
        <dbReference type="ARBA" id="ARBA00015736"/>
    </source>
</evidence>
<comment type="similarity">
    <text evidence="1">Belongs to the dymeclin family.</text>
</comment>
<dbReference type="GO" id="GO:0007030">
    <property type="term" value="P:Golgi organization"/>
    <property type="evidence" value="ECO:0007669"/>
    <property type="project" value="TreeGrafter"/>
</dbReference>
<proteinExistence type="inferred from homology"/>
<protein>
    <recommendedName>
        <fullName evidence="2">Dymeclin</fullName>
    </recommendedName>
</protein>
<dbReference type="Proteomes" id="UP000515135">
    <property type="component" value="Unplaced"/>
</dbReference>
<evidence type="ECO:0000313" key="5">
    <source>
        <dbReference type="Proteomes" id="UP000515135"/>
    </source>
</evidence>
<dbReference type="OrthoDB" id="10253409at2759"/>
<dbReference type="GO" id="GO:0005794">
    <property type="term" value="C:Golgi apparatus"/>
    <property type="evidence" value="ECO:0007669"/>
    <property type="project" value="TreeGrafter"/>
</dbReference>
<keyword evidence="4" id="KW-0449">Lipoprotein</keyword>
<organism evidence="5 6">
    <name type="scientific">Branchiostoma belcheri</name>
    <name type="common">Amphioxus</name>
    <dbReference type="NCBI Taxonomy" id="7741"/>
    <lineage>
        <taxon>Eukaryota</taxon>
        <taxon>Metazoa</taxon>
        <taxon>Chordata</taxon>
        <taxon>Cephalochordata</taxon>
        <taxon>Leptocardii</taxon>
        <taxon>Amphioxiformes</taxon>
        <taxon>Branchiostomatidae</taxon>
        <taxon>Branchiostoma</taxon>
    </lineage>
</organism>
<dbReference type="AlphaFoldDB" id="A0A6P4YZI1"/>
<dbReference type="Pfam" id="PF09742">
    <property type="entry name" value="Dymeclin"/>
    <property type="match status" value="1"/>
</dbReference>
<dbReference type="RefSeq" id="XP_019622726.1">
    <property type="nucleotide sequence ID" value="XM_019767167.1"/>
</dbReference>
<dbReference type="GeneID" id="109468828"/>
<keyword evidence="5" id="KW-1185">Reference proteome</keyword>
<name>A0A6P4YZI1_BRABE</name>
<accession>A0A6P4YZI1</accession>
<dbReference type="PANTHER" id="PTHR12895:SF9">
    <property type="entry name" value="DYMECLIN"/>
    <property type="match status" value="1"/>
</dbReference>
<keyword evidence="3" id="KW-0519">Myristate</keyword>